<proteinExistence type="predicted"/>
<evidence type="ECO:0000313" key="1">
    <source>
        <dbReference type="EMBL" id="SJN35696.1"/>
    </source>
</evidence>
<evidence type="ECO:0000313" key="2">
    <source>
        <dbReference type="Proteomes" id="UP000196230"/>
    </source>
</evidence>
<protein>
    <submittedName>
        <fullName evidence="1">Uncharacterized protein</fullName>
    </submittedName>
</protein>
<accession>A0A1R4JUJ7</accession>
<dbReference type="EMBL" id="FUKP01000067">
    <property type="protein sequence ID" value="SJN35696.1"/>
    <property type="molecule type" value="Genomic_DNA"/>
</dbReference>
<reference evidence="1 2" key="1">
    <citation type="submission" date="2017-02" db="EMBL/GenBank/DDBJ databases">
        <authorList>
            <person name="Peterson S.W."/>
        </authorList>
    </citation>
    <scope>NUCLEOTIDE SEQUENCE [LARGE SCALE GENOMIC DNA]</scope>
    <source>
        <strain evidence="1 2">2B3F</strain>
    </source>
</reference>
<sequence>MDLLGRGCAGTGTIRYKADRRILPRVYRLRHLAGDAATGGRRTGVPPVALCARPCEAADASSAGAVRTRASS</sequence>
<dbReference type="Proteomes" id="UP000196230">
    <property type="component" value="Unassembled WGS sequence"/>
</dbReference>
<gene>
    <name evidence="1" type="ORF">FM125_10800</name>
</gene>
<name>A0A1R4JUJ7_9MICC</name>
<dbReference type="AlphaFoldDB" id="A0A1R4JUJ7"/>
<organism evidence="1 2">
    <name type="scientific">Micrococcus lylae</name>
    <dbReference type="NCBI Taxonomy" id="1273"/>
    <lineage>
        <taxon>Bacteria</taxon>
        <taxon>Bacillati</taxon>
        <taxon>Actinomycetota</taxon>
        <taxon>Actinomycetes</taxon>
        <taxon>Micrococcales</taxon>
        <taxon>Micrococcaceae</taxon>
        <taxon>Micrococcus</taxon>
    </lineage>
</organism>